<dbReference type="GO" id="GO:0005524">
    <property type="term" value="F:ATP binding"/>
    <property type="evidence" value="ECO:0007669"/>
    <property type="project" value="UniProtKB-KW"/>
</dbReference>
<dbReference type="GO" id="GO:0005737">
    <property type="term" value="C:cytoplasm"/>
    <property type="evidence" value="ECO:0007669"/>
    <property type="project" value="TreeGrafter"/>
</dbReference>
<keyword evidence="1 8" id="KW-0436">Ligase</keyword>
<dbReference type="NCBIfam" id="TIGR00121">
    <property type="entry name" value="birA_ligase"/>
    <property type="match status" value="1"/>
</dbReference>
<dbReference type="RefSeq" id="WP_092283536.1">
    <property type="nucleotide sequence ID" value="NZ_FOPJ01000001.1"/>
</dbReference>
<evidence type="ECO:0000313" key="9">
    <source>
        <dbReference type="Proteomes" id="UP000199065"/>
    </source>
</evidence>
<dbReference type="AlphaFoldDB" id="A0A1I2PV04"/>
<dbReference type="OrthoDB" id="9807064at2"/>
<feature type="region of interest" description="Disordered" evidence="6">
    <location>
        <begin position="256"/>
        <end position="276"/>
    </location>
</feature>
<name>A0A1I2PV04_9CORY</name>
<dbReference type="EC" id="6.3.4.15" evidence="5"/>
<reference evidence="8 9" key="1">
    <citation type="submission" date="2016-10" db="EMBL/GenBank/DDBJ databases">
        <authorList>
            <person name="de Groot N.N."/>
        </authorList>
    </citation>
    <scope>NUCLEOTIDE SEQUENCE [LARGE SCALE GENOMIC DNA]</scope>
    <source>
        <strain>J11</strain>
        <strain evidence="9">PG 39</strain>
    </source>
</reference>
<dbReference type="PANTHER" id="PTHR12835">
    <property type="entry name" value="BIOTIN PROTEIN LIGASE"/>
    <property type="match status" value="1"/>
</dbReference>
<dbReference type="Gene3D" id="3.30.930.10">
    <property type="entry name" value="Bira Bifunctional Protein, Domain 2"/>
    <property type="match status" value="1"/>
</dbReference>
<evidence type="ECO:0000256" key="2">
    <source>
        <dbReference type="ARBA" id="ARBA00022741"/>
    </source>
</evidence>
<dbReference type="PANTHER" id="PTHR12835:SF5">
    <property type="entry name" value="BIOTIN--PROTEIN LIGASE"/>
    <property type="match status" value="1"/>
</dbReference>
<dbReference type="Gene3D" id="2.30.30.100">
    <property type="match status" value="1"/>
</dbReference>
<evidence type="ECO:0000313" key="8">
    <source>
        <dbReference type="EMBL" id="SFG19213.1"/>
    </source>
</evidence>
<feature type="domain" description="BPL/LPL catalytic" evidence="7">
    <location>
        <begin position="32"/>
        <end position="201"/>
    </location>
</feature>
<evidence type="ECO:0000256" key="4">
    <source>
        <dbReference type="ARBA" id="ARBA00023267"/>
    </source>
</evidence>
<dbReference type="CDD" id="cd16442">
    <property type="entry name" value="BPL"/>
    <property type="match status" value="1"/>
</dbReference>
<dbReference type="InterPro" id="IPR008988">
    <property type="entry name" value="Transcriptional_repressor_C"/>
</dbReference>
<proteinExistence type="predicted"/>
<feature type="compositionally biased region" description="Low complexity" evidence="6">
    <location>
        <begin position="1"/>
        <end position="16"/>
    </location>
</feature>
<dbReference type="STRING" id="185761.SAMN05660282_00219"/>
<evidence type="ECO:0000256" key="3">
    <source>
        <dbReference type="ARBA" id="ARBA00022840"/>
    </source>
</evidence>
<keyword evidence="4" id="KW-0092">Biotin</keyword>
<dbReference type="SUPFAM" id="SSF55681">
    <property type="entry name" value="Class II aaRS and biotin synthetases"/>
    <property type="match status" value="1"/>
</dbReference>
<dbReference type="PROSITE" id="PS51733">
    <property type="entry name" value="BPL_LPL_CATALYTIC"/>
    <property type="match status" value="1"/>
</dbReference>
<dbReference type="SUPFAM" id="SSF50037">
    <property type="entry name" value="C-terminal domain of transcriptional repressors"/>
    <property type="match status" value="1"/>
</dbReference>
<feature type="region of interest" description="Disordered" evidence="6">
    <location>
        <begin position="1"/>
        <end position="21"/>
    </location>
</feature>
<keyword evidence="3" id="KW-0067">ATP-binding</keyword>
<dbReference type="Pfam" id="PF02237">
    <property type="entry name" value="BPL_C"/>
    <property type="match status" value="1"/>
</dbReference>
<dbReference type="Proteomes" id="UP000199065">
    <property type="component" value="Unassembled WGS sequence"/>
</dbReference>
<gene>
    <name evidence="8" type="ORF">SAMN05660282_00219</name>
</gene>
<dbReference type="EMBL" id="FOPJ01000001">
    <property type="protein sequence ID" value="SFG19213.1"/>
    <property type="molecule type" value="Genomic_DNA"/>
</dbReference>
<dbReference type="InterPro" id="IPR004408">
    <property type="entry name" value="Biotin_CoA_COase_ligase"/>
</dbReference>
<evidence type="ECO:0000256" key="1">
    <source>
        <dbReference type="ARBA" id="ARBA00022598"/>
    </source>
</evidence>
<dbReference type="InterPro" id="IPR004143">
    <property type="entry name" value="BPL_LPL_catalytic"/>
</dbReference>
<sequence length="276" mass="29724">MKQNSTTAHTHSTPATDRSPLNIEHLRSALGELYPRILHKSEVGSTNAELLAADESTPSGSLLLSEIQTAGRGRLGRRWEAPEGSQLAFSLLLRLRDLERVGMLPLAAGVAITDVIPGTSLKWPNDVLLQGRKLCGILAEANHLDTNPTVVLGIGINVSLTEEELPVAHAISLRLAGISTPREELAITVLRALHHRITQWQENPEALMADYRRVCRSIGADVKVSLPRGRELFGTVSGIGDAGHLLVRDHAGQEHSLSAGDVEHLRPADGGNYTSS</sequence>
<accession>A0A1I2PV04</accession>
<keyword evidence="9" id="KW-1185">Reference proteome</keyword>
<evidence type="ECO:0000256" key="6">
    <source>
        <dbReference type="SAM" id="MobiDB-lite"/>
    </source>
</evidence>
<dbReference type="InterPro" id="IPR045864">
    <property type="entry name" value="aa-tRNA-synth_II/BPL/LPL"/>
</dbReference>
<dbReference type="Pfam" id="PF03099">
    <property type="entry name" value="BPL_LplA_LipB"/>
    <property type="match status" value="1"/>
</dbReference>
<dbReference type="InterPro" id="IPR003142">
    <property type="entry name" value="BPL_C"/>
</dbReference>
<dbReference type="GO" id="GO:0004077">
    <property type="term" value="F:biotin--[biotin carboxyl-carrier protein] ligase activity"/>
    <property type="evidence" value="ECO:0007669"/>
    <property type="project" value="UniProtKB-EC"/>
</dbReference>
<keyword evidence="2" id="KW-0547">Nucleotide-binding</keyword>
<organism evidence="8 9">
    <name type="scientific">Corynebacterium spheniscorum</name>
    <dbReference type="NCBI Taxonomy" id="185761"/>
    <lineage>
        <taxon>Bacteria</taxon>
        <taxon>Bacillati</taxon>
        <taxon>Actinomycetota</taxon>
        <taxon>Actinomycetes</taxon>
        <taxon>Mycobacteriales</taxon>
        <taxon>Corynebacteriaceae</taxon>
        <taxon>Corynebacterium</taxon>
    </lineage>
</organism>
<evidence type="ECO:0000256" key="5">
    <source>
        <dbReference type="ARBA" id="ARBA00024227"/>
    </source>
</evidence>
<protein>
    <recommendedName>
        <fullName evidence="5">biotin--[biotin carboxyl-carrier protein] ligase</fullName>
        <ecNumber evidence="5">6.3.4.15</ecNumber>
    </recommendedName>
</protein>
<evidence type="ECO:0000259" key="7">
    <source>
        <dbReference type="PROSITE" id="PS51733"/>
    </source>
</evidence>